<reference evidence="2" key="1">
    <citation type="submission" date="2015-11" db="EMBL/GenBank/DDBJ databases">
        <title>Complete genome sequence of a polyethylene-glycol degrader Sphingopyxis macrogoltabida 203N (NBRC 111659).</title>
        <authorList>
            <person name="Yoshiyuki O."/>
            <person name="Shouta N."/>
            <person name="Nagata Y."/>
            <person name="Numata M."/>
            <person name="Tsuchikane K."/>
            <person name="Hosoyama A."/>
            <person name="Yamazoe A."/>
            <person name="Tsuda M."/>
            <person name="Fujita N."/>
            <person name="Kawai F."/>
        </authorList>
    </citation>
    <scope>NUCLEOTIDE SEQUENCE [LARGE SCALE GENOMIC DNA]</scope>
    <source>
        <strain evidence="2">203N</strain>
    </source>
</reference>
<gene>
    <name evidence="1" type="ORF">ATM17_15930</name>
</gene>
<sequence length="91" mass="9808">MTAPRVSDHALLRFLERSGVQVEQLRATVEASLDRAGRVAAEIAASEYLIVVHDLTFVVRDGTVTTILPEGSPGFRARALVGAHRKGNGQQ</sequence>
<organism evidence="1 2">
    <name type="scientific">Sphingopyxis macrogoltabida</name>
    <name type="common">Sphingomonas macrogoltabidus</name>
    <dbReference type="NCBI Taxonomy" id="33050"/>
    <lineage>
        <taxon>Bacteria</taxon>
        <taxon>Pseudomonadati</taxon>
        <taxon>Pseudomonadota</taxon>
        <taxon>Alphaproteobacteria</taxon>
        <taxon>Sphingomonadales</taxon>
        <taxon>Sphingomonadaceae</taxon>
        <taxon>Sphingopyxis</taxon>
    </lineage>
</organism>
<keyword evidence="2" id="KW-1185">Reference proteome</keyword>
<evidence type="ECO:0000313" key="2">
    <source>
        <dbReference type="Proteomes" id="UP000076088"/>
    </source>
</evidence>
<evidence type="ECO:0000313" key="1">
    <source>
        <dbReference type="EMBL" id="AMU90512.1"/>
    </source>
</evidence>
<dbReference type="KEGG" id="smaz:LH19_15355"/>
<name>A0AAC9AVR4_SPHMC</name>
<dbReference type="EMBL" id="CP013344">
    <property type="protein sequence ID" value="AMU90512.1"/>
    <property type="molecule type" value="Genomic_DNA"/>
</dbReference>
<proteinExistence type="predicted"/>
<dbReference type="RefSeq" id="WP_054729497.1">
    <property type="nucleotide sequence ID" value="NZ_CP009429.1"/>
</dbReference>
<dbReference type="AlphaFoldDB" id="A0AAC9AVR4"/>
<protein>
    <submittedName>
        <fullName evidence="1">Uncharacterized protein</fullName>
    </submittedName>
</protein>
<reference evidence="1 2" key="2">
    <citation type="journal article" date="2016" name="Genome Announc.">
        <title>Complete Genome Sequence of Sphingopyxis macrogoltabida Strain 203N (NBRC 111659), a Polyethylene Glycol Degrader.</title>
        <authorList>
            <person name="Ohtsubo Y."/>
            <person name="Nonoyama S."/>
            <person name="Nagata Y."/>
            <person name="Numata M."/>
            <person name="Tsuchikane K."/>
            <person name="Hosoyama A."/>
            <person name="Yamazoe A."/>
            <person name="Tsuda M."/>
            <person name="Fujita N."/>
            <person name="Kawai F."/>
        </authorList>
    </citation>
    <scope>NUCLEOTIDE SEQUENCE [LARGE SCALE GENOMIC DNA]</scope>
    <source>
        <strain evidence="1 2">203N</strain>
    </source>
</reference>
<accession>A0AAC9AVR4</accession>
<dbReference type="Proteomes" id="UP000076088">
    <property type="component" value="Chromosome"/>
</dbReference>